<reference evidence="2 3" key="1">
    <citation type="journal article" date="2019" name="Sci. Rep.">
        <title>Orb-weaving spider Araneus ventricosus genome elucidates the spidroin gene catalogue.</title>
        <authorList>
            <person name="Kono N."/>
            <person name="Nakamura H."/>
            <person name="Ohtoshi R."/>
            <person name="Moran D.A.P."/>
            <person name="Shinohara A."/>
            <person name="Yoshida Y."/>
            <person name="Fujiwara M."/>
            <person name="Mori M."/>
            <person name="Tomita M."/>
            <person name="Arakawa K."/>
        </authorList>
    </citation>
    <scope>NUCLEOTIDE SEQUENCE [LARGE SCALE GENOMIC DNA]</scope>
</reference>
<keyword evidence="3" id="KW-1185">Reference proteome</keyword>
<gene>
    <name evidence="2" type="ORF">AVEN_167238_1</name>
</gene>
<name>A0A4Y2U7C7_ARAVE</name>
<evidence type="ECO:0000313" key="3">
    <source>
        <dbReference type="Proteomes" id="UP000499080"/>
    </source>
</evidence>
<dbReference type="AlphaFoldDB" id="A0A4Y2U7C7"/>
<comment type="caution">
    <text evidence="2">The sequence shown here is derived from an EMBL/GenBank/DDBJ whole genome shotgun (WGS) entry which is preliminary data.</text>
</comment>
<feature type="region of interest" description="Disordered" evidence="1">
    <location>
        <begin position="1"/>
        <end position="29"/>
    </location>
</feature>
<proteinExistence type="predicted"/>
<protein>
    <submittedName>
        <fullName evidence="2">Uncharacterized protein</fullName>
    </submittedName>
</protein>
<evidence type="ECO:0000256" key="1">
    <source>
        <dbReference type="SAM" id="MobiDB-lite"/>
    </source>
</evidence>
<sequence>MERKPSSAGHPTKVEALARTYSSQPRQHIPSIQIEKPLSLRAQQELKESGHWWLCYKVSLTSISRPIIDFRSKIDFLSLMASRIKFA</sequence>
<dbReference type="EMBL" id="BGPR01034245">
    <property type="protein sequence ID" value="GBO08542.1"/>
    <property type="molecule type" value="Genomic_DNA"/>
</dbReference>
<dbReference type="Proteomes" id="UP000499080">
    <property type="component" value="Unassembled WGS sequence"/>
</dbReference>
<organism evidence="2 3">
    <name type="scientific">Araneus ventricosus</name>
    <name type="common">Orbweaver spider</name>
    <name type="synonym">Epeira ventricosa</name>
    <dbReference type="NCBI Taxonomy" id="182803"/>
    <lineage>
        <taxon>Eukaryota</taxon>
        <taxon>Metazoa</taxon>
        <taxon>Ecdysozoa</taxon>
        <taxon>Arthropoda</taxon>
        <taxon>Chelicerata</taxon>
        <taxon>Arachnida</taxon>
        <taxon>Araneae</taxon>
        <taxon>Araneomorphae</taxon>
        <taxon>Entelegynae</taxon>
        <taxon>Araneoidea</taxon>
        <taxon>Araneidae</taxon>
        <taxon>Araneus</taxon>
    </lineage>
</organism>
<accession>A0A4Y2U7C7</accession>
<evidence type="ECO:0000313" key="2">
    <source>
        <dbReference type="EMBL" id="GBO08542.1"/>
    </source>
</evidence>